<keyword evidence="1" id="KW-1133">Transmembrane helix</keyword>
<feature type="transmembrane region" description="Helical" evidence="1">
    <location>
        <begin position="253"/>
        <end position="270"/>
    </location>
</feature>
<dbReference type="Proteomes" id="UP000006514">
    <property type="component" value="Unassembled WGS sequence"/>
</dbReference>
<dbReference type="AlphaFoldDB" id="J0WWI7"/>
<feature type="transmembrane region" description="Helical" evidence="1">
    <location>
        <begin position="145"/>
        <end position="168"/>
    </location>
</feature>
<evidence type="ECO:0000313" key="2">
    <source>
        <dbReference type="EMBL" id="EJD37909.1"/>
    </source>
</evidence>
<protein>
    <recommendedName>
        <fullName evidence="4">RTA1-domain-containing protein</fullName>
    </recommendedName>
</protein>
<feature type="transmembrane region" description="Helical" evidence="1">
    <location>
        <begin position="34"/>
        <end position="54"/>
    </location>
</feature>
<evidence type="ECO:0000256" key="1">
    <source>
        <dbReference type="SAM" id="Phobius"/>
    </source>
</evidence>
<reference evidence="3" key="1">
    <citation type="journal article" date="2012" name="Science">
        <title>The Paleozoic origin of enzymatic lignin decomposition reconstructed from 31 fungal genomes.</title>
        <authorList>
            <person name="Floudas D."/>
            <person name="Binder M."/>
            <person name="Riley R."/>
            <person name="Barry K."/>
            <person name="Blanchette R.A."/>
            <person name="Henrissat B."/>
            <person name="Martinez A.T."/>
            <person name="Otillar R."/>
            <person name="Spatafora J.W."/>
            <person name="Yadav J.S."/>
            <person name="Aerts A."/>
            <person name="Benoit I."/>
            <person name="Boyd A."/>
            <person name="Carlson A."/>
            <person name="Copeland A."/>
            <person name="Coutinho P.M."/>
            <person name="de Vries R.P."/>
            <person name="Ferreira P."/>
            <person name="Findley K."/>
            <person name="Foster B."/>
            <person name="Gaskell J."/>
            <person name="Glotzer D."/>
            <person name="Gorecki P."/>
            <person name="Heitman J."/>
            <person name="Hesse C."/>
            <person name="Hori C."/>
            <person name="Igarashi K."/>
            <person name="Jurgens J.A."/>
            <person name="Kallen N."/>
            <person name="Kersten P."/>
            <person name="Kohler A."/>
            <person name="Kuees U."/>
            <person name="Kumar T.K.A."/>
            <person name="Kuo A."/>
            <person name="LaButti K."/>
            <person name="Larrondo L.F."/>
            <person name="Lindquist E."/>
            <person name="Ling A."/>
            <person name="Lombard V."/>
            <person name="Lucas S."/>
            <person name="Lundell T."/>
            <person name="Martin R."/>
            <person name="McLaughlin D.J."/>
            <person name="Morgenstern I."/>
            <person name="Morin E."/>
            <person name="Murat C."/>
            <person name="Nagy L.G."/>
            <person name="Nolan M."/>
            <person name="Ohm R.A."/>
            <person name="Patyshakuliyeva A."/>
            <person name="Rokas A."/>
            <person name="Ruiz-Duenas F.J."/>
            <person name="Sabat G."/>
            <person name="Salamov A."/>
            <person name="Samejima M."/>
            <person name="Schmutz J."/>
            <person name="Slot J.C."/>
            <person name="St John F."/>
            <person name="Stenlid J."/>
            <person name="Sun H."/>
            <person name="Sun S."/>
            <person name="Syed K."/>
            <person name="Tsang A."/>
            <person name="Wiebenga A."/>
            <person name="Young D."/>
            <person name="Pisabarro A."/>
            <person name="Eastwood D.C."/>
            <person name="Martin F."/>
            <person name="Cullen D."/>
            <person name="Grigoriev I.V."/>
            <person name="Hibbett D.S."/>
        </authorList>
    </citation>
    <scope>NUCLEOTIDE SEQUENCE [LARGE SCALE GENOMIC DNA]</scope>
    <source>
        <strain evidence="3">TFB10046</strain>
    </source>
</reference>
<dbReference type="InParanoid" id="J0WWI7"/>
<dbReference type="OrthoDB" id="3267806at2759"/>
<dbReference type="eggNOG" id="ENOG502SMY3">
    <property type="taxonomic scope" value="Eukaryota"/>
</dbReference>
<feature type="transmembrane region" description="Helical" evidence="1">
    <location>
        <begin position="188"/>
        <end position="210"/>
    </location>
</feature>
<dbReference type="EMBL" id="JH687833">
    <property type="protein sequence ID" value="EJD37909.1"/>
    <property type="molecule type" value="Genomic_DNA"/>
</dbReference>
<dbReference type="KEGG" id="adl:AURDEDRAFT_173048"/>
<dbReference type="OMA" id="TIACNIN"/>
<feature type="transmembrane region" description="Helical" evidence="1">
    <location>
        <begin position="103"/>
        <end position="124"/>
    </location>
</feature>
<evidence type="ECO:0000313" key="3">
    <source>
        <dbReference type="Proteomes" id="UP000006514"/>
    </source>
</evidence>
<evidence type="ECO:0008006" key="4">
    <source>
        <dbReference type="Google" id="ProtNLM"/>
    </source>
</evidence>
<keyword evidence="1" id="KW-0812">Transmembrane</keyword>
<feature type="transmembrane region" description="Helical" evidence="1">
    <location>
        <begin position="277"/>
        <end position="297"/>
    </location>
</feature>
<name>J0WWI7_AURST</name>
<gene>
    <name evidence="2" type="ORF">AURDEDRAFT_173048</name>
</gene>
<proteinExistence type="predicted"/>
<organism evidence="2 3">
    <name type="scientific">Auricularia subglabra (strain TFB-10046 / SS5)</name>
    <name type="common">White-rot fungus</name>
    <name type="synonym">Auricularia delicata (strain TFB10046)</name>
    <dbReference type="NCBI Taxonomy" id="717982"/>
    <lineage>
        <taxon>Eukaryota</taxon>
        <taxon>Fungi</taxon>
        <taxon>Dikarya</taxon>
        <taxon>Basidiomycota</taxon>
        <taxon>Agaricomycotina</taxon>
        <taxon>Agaricomycetes</taxon>
        <taxon>Auriculariales</taxon>
        <taxon>Auriculariaceae</taxon>
        <taxon>Auricularia</taxon>
    </lineage>
</organism>
<keyword evidence="3" id="KW-1185">Reference proteome</keyword>
<feature type="transmembrane region" description="Helical" evidence="1">
    <location>
        <begin position="66"/>
        <end position="83"/>
    </location>
</feature>
<keyword evidence="1" id="KW-0472">Membrane</keyword>
<accession>J0WWI7</accession>
<sequence length="354" mass="39438">MTSNAKSSSQGYLPVEETPAELYIERTNFNALPLEGYLCGIEFVLTVIALHYLVTGKPWRKVEWGMVIYTMLLFTGSTIYMAAGSQWAENMFINDRNYPGGPVGYYVAAYNTPLIVVGNAAYIFNSFLSDGLLMYRTWIVYDRNWLIVAFPLLTFAGSTAMSILATYQLAQPTAQFFSHTGLSLTLPYFSLSIALNLILTLMIATKLLLARRHLMSILGKEHAQIYVGVVAMMVRRVLWTVHLVDQRVQVESAALYAVFSVMFIATYPLNNSLFNDCLAIQAQIMCIAPLLIMIRVARGRAYSQEAIASLQTSKVQLEFVHPGTTVTEVREVSNVNTLNGDEENVSASKIICDV</sequence>